<organism evidence="1 2">
    <name type="scientific">Aeromicrobium camelliae</name>
    <dbReference type="NCBI Taxonomy" id="1538144"/>
    <lineage>
        <taxon>Bacteria</taxon>
        <taxon>Bacillati</taxon>
        <taxon>Actinomycetota</taxon>
        <taxon>Actinomycetes</taxon>
        <taxon>Propionibacteriales</taxon>
        <taxon>Nocardioidaceae</taxon>
        <taxon>Aeromicrobium</taxon>
    </lineage>
</organism>
<reference evidence="1 2" key="1">
    <citation type="submission" date="2018-11" db="EMBL/GenBank/DDBJ databases">
        <authorList>
            <person name="Li F."/>
        </authorList>
    </citation>
    <scope>NUCLEOTIDE SEQUENCE [LARGE SCALE GENOMIC DNA]</scope>
    <source>
        <strain evidence="1 2">YS17T</strain>
    </source>
</reference>
<evidence type="ECO:0008006" key="3">
    <source>
        <dbReference type="Google" id="ProtNLM"/>
    </source>
</evidence>
<proteinExistence type="predicted"/>
<dbReference type="Proteomes" id="UP000275225">
    <property type="component" value="Unassembled WGS sequence"/>
</dbReference>
<name>A0A3N6X8J5_9ACTN</name>
<dbReference type="OrthoDB" id="5146042at2"/>
<accession>A0A3N6X8J5</accession>
<dbReference type="AlphaFoldDB" id="A0A3N6X8J5"/>
<dbReference type="EMBL" id="RQJX01000001">
    <property type="protein sequence ID" value="RQN09973.1"/>
    <property type="molecule type" value="Genomic_DNA"/>
</dbReference>
<evidence type="ECO:0000313" key="2">
    <source>
        <dbReference type="Proteomes" id="UP000275225"/>
    </source>
</evidence>
<evidence type="ECO:0000313" key="1">
    <source>
        <dbReference type="EMBL" id="RQN09973.1"/>
    </source>
</evidence>
<keyword evidence="2" id="KW-1185">Reference proteome</keyword>
<comment type="caution">
    <text evidence="1">The sequence shown here is derived from an EMBL/GenBank/DDBJ whole genome shotgun (WGS) entry which is preliminary data.</text>
</comment>
<gene>
    <name evidence="1" type="ORF">EHW97_00275</name>
</gene>
<sequence>MDTYGVVARWQLREQGLRDHDIRRLLRRRELFVAAPGVYIRHNGPRDWTERAWIAVLAAWPAVLAGPSALRADGVDVRGERLHLAVDHQRRLSPRDGIVIHRRRDVIGRARLHLSPPRVAVEEAALDVALAGAPLDAVAVLAKVCGARLTTPARLRTELERRPRVRDRPWLLGVLGDIDNGTHSVLEHGYLVRVERPHGLPAAQRQRVVATGSGRRYRDVDYGPILVELDGRQHGETKADDLTRDLDAAVSGQATIRLGWKHVFGEACATADRVAALLQRFGWTGRPDRCGQRCVVGRNAAIW</sequence>
<protein>
    <recommendedName>
        <fullName evidence="3">Type IV toxin-antitoxin system AbiEi family antitoxin domain-containing protein</fullName>
    </recommendedName>
</protein>
<dbReference type="RefSeq" id="WP_124235180.1">
    <property type="nucleotide sequence ID" value="NZ_JBHUFI010000007.1"/>
</dbReference>